<gene>
    <name evidence="1" type="ORF">CCAP1982_LOCUS6380</name>
</gene>
<protein>
    <submittedName>
        <fullName evidence="1">(Mediterranean fruit fly) hypothetical protein</fullName>
    </submittedName>
</protein>
<dbReference type="AlphaFoldDB" id="A0A811UHD3"/>
<proteinExistence type="predicted"/>
<evidence type="ECO:0000313" key="2">
    <source>
        <dbReference type="Proteomes" id="UP000606786"/>
    </source>
</evidence>
<reference evidence="1" key="1">
    <citation type="submission" date="2020-11" db="EMBL/GenBank/DDBJ databases">
        <authorList>
            <person name="Whitehead M."/>
        </authorList>
    </citation>
    <scope>NUCLEOTIDE SEQUENCE</scope>
    <source>
        <strain evidence="1">EGII</strain>
    </source>
</reference>
<dbReference type="Proteomes" id="UP000606786">
    <property type="component" value="Unassembled WGS sequence"/>
</dbReference>
<organism evidence="1 2">
    <name type="scientific">Ceratitis capitata</name>
    <name type="common">Mediterranean fruit fly</name>
    <name type="synonym">Tephritis capitata</name>
    <dbReference type="NCBI Taxonomy" id="7213"/>
    <lineage>
        <taxon>Eukaryota</taxon>
        <taxon>Metazoa</taxon>
        <taxon>Ecdysozoa</taxon>
        <taxon>Arthropoda</taxon>
        <taxon>Hexapoda</taxon>
        <taxon>Insecta</taxon>
        <taxon>Pterygota</taxon>
        <taxon>Neoptera</taxon>
        <taxon>Endopterygota</taxon>
        <taxon>Diptera</taxon>
        <taxon>Brachycera</taxon>
        <taxon>Muscomorpha</taxon>
        <taxon>Tephritoidea</taxon>
        <taxon>Tephritidae</taxon>
        <taxon>Ceratitis</taxon>
        <taxon>Ceratitis</taxon>
    </lineage>
</organism>
<accession>A0A811UHD3</accession>
<dbReference type="EMBL" id="CAJHJT010000012">
    <property type="protein sequence ID" value="CAD6997748.1"/>
    <property type="molecule type" value="Genomic_DNA"/>
</dbReference>
<name>A0A811UHD3_CERCA</name>
<sequence length="65" mass="7457">FFSTIGNCNRNKFIRTRTFVFRLPAASDPCSARHSERACDRNLILNVSSNFDWRLYVASEGKRSG</sequence>
<evidence type="ECO:0000313" key="1">
    <source>
        <dbReference type="EMBL" id="CAD6997748.1"/>
    </source>
</evidence>
<comment type="caution">
    <text evidence="1">The sequence shown here is derived from an EMBL/GenBank/DDBJ whole genome shotgun (WGS) entry which is preliminary data.</text>
</comment>
<feature type="non-terminal residue" evidence="1">
    <location>
        <position position="1"/>
    </location>
</feature>
<keyword evidence="2" id="KW-1185">Reference proteome</keyword>